<name>A0A8J3FRJ4_9ACTN</name>
<evidence type="ECO:0000313" key="1">
    <source>
        <dbReference type="EMBL" id="GGL12340.1"/>
    </source>
</evidence>
<dbReference type="AlphaFoldDB" id="A0A8J3FRJ4"/>
<reference evidence="1" key="1">
    <citation type="journal article" date="2014" name="Int. J. Syst. Evol. Microbiol.">
        <title>Complete genome sequence of Corynebacterium casei LMG S-19264T (=DSM 44701T), isolated from a smear-ripened cheese.</title>
        <authorList>
            <consortium name="US DOE Joint Genome Institute (JGI-PGF)"/>
            <person name="Walter F."/>
            <person name="Albersmeier A."/>
            <person name="Kalinowski J."/>
            <person name="Ruckert C."/>
        </authorList>
    </citation>
    <scope>NUCLEOTIDE SEQUENCE</scope>
    <source>
        <strain evidence="1">CGMCC 4.7299</strain>
    </source>
</reference>
<dbReference type="Proteomes" id="UP000656042">
    <property type="component" value="Unassembled WGS sequence"/>
</dbReference>
<dbReference type="RefSeq" id="WP_229716186.1">
    <property type="nucleotide sequence ID" value="NZ_BMMX01000038.1"/>
</dbReference>
<dbReference type="InterPro" id="IPR022025">
    <property type="entry name" value="Amidoligase_2"/>
</dbReference>
<keyword evidence="2" id="KW-1185">Reference proteome</keyword>
<dbReference type="Pfam" id="PF12224">
    <property type="entry name" value="Amidoligase_2"/>
    <property type="match status" value="1"/>
</dbReference>
<reference evidence="1" key="2">
    <citation type="submission" date="2020-09" db="EMBL/GenBank/DDBJ databases">
        <authorList>
            <person name="Sun Q."/>
            <person name="Zhou Y."/>
        </authorList>
    </citation>
    <scope>NUCLEOTIDE SEQUENCE</scope>
    <source>
        <strain evidence="1">CGMCC 4.7299</strain>
    </source>
</reference>
<protein>
    <recommendedName>
        <fullName evidence="3">Amidoligase enzyme</fullName>
    </recommendedName>
</protein>
<dbReference type="EMBL" id="BMMX01000038">
    <property type="protein sequence ID" value="GGL12340.1"/>
    <property type="molecule type" value="Genomic_DNA"/>
</dbReference>
<evidence type="ECO:0000313" key="2">
    <source>
        <dbReference type="Proteomes" id="UP000656042"/>
    </source>
</evidence>
<organism evidence="1 2">
    <name type="scientific">Mangrovihabitans endophyticus</name>
    <dbReference type="NCBI Taxonomy" id="1751298"/>
    <lineage>
        <taxon>Bacteria</taxon>
        <taxon>Bacillati</taxon>
        <taxon>Actinomycetota</taxon>
        <taxon>Actinomycetes</taxon>
        <taxon>Micromonosporales</taxon>
        <taxon>Micromonosporaceae</taxon>
        <taxon>Mangrovihabitans</taxon>
    </lineage>
</organism>
<accession>A0A8J3FRJ4</accession>
<evidence type="ECO:0008006" key="3">
    <source>
        <dbReference type="Google" id="ProtNLM"/>
    </source>
</evidence>
<sequence>MTSARLRRRTGFEIELMAPPGSTRRTLADDLAARCGGRVAAVWHHDSEPSLVPGLGRFLHLTQGFAVHRADGSLLCTLVDDITLLHGLDPRAPAPPGWFRVLSDDRRLLHLLAGQTDPAGALETVLDAAARLWGTTVQRHGDVLRLDDPSGSTIALAAPLLAERERPCEIITPPLRGDHRAALEELLAPARSLGFTVPREAAVHVHLDGAPFRRPEALANVVRLFAYWREPLRAVLQTNPACRRLAPLPAPLVAAARGSCTSDALRAAADEGGLTKFFDVNLTQVLTDTPVRDTVEVRILPGAIDAAPIVDRAALVELLLDRCRGPEPVPPPAGGDAVTQLLDLAAGVLAGRAEPVA</sequence>
<comment type="caution">
    <text evidence="1">The sequence shown here is derived from an EMBL/GenBank/DDBJ whole genome shotgun (WGS) entry which is preliminary data.</text>
</comment>
<proteinExistence type="predicted"/>
<gene>
    <name evidence="1" type="ORF">GCM10012284_53750</name>
</gene>